<dbReference type="SUPFAM" id="SSF53681">
    <property type="entry name" value="Aspartate/glutamate racemase"/>
    <property type="match status" value="2"/>
</dbReference>
<proteinExistence type="inferred from homology"/>
<dbReference type="AlphaFoldDB" id="A0A1S8KPR9"/>
<dbReference type="NCBIfam" id="TIGR00035">
    <property type="entry name" value="asp_race"/>
    <property type="match status" value="1"/>
</dbReference>
<dbReference type="Proteomes" id="UP000190409">
    <property type="component" value="Unassembled WGS sequence"/>
</dbReference>
<evidence type="ECO:0000256" key="2">
    <source>
        <dbReference type="ARBA" id="ARBA00023235"/>
    </source>
</evidence>
<evidence type="ECO:0000313" key="3">
    <source>
        <dbReference type="EMBL" id="OOL81734.1"/>
    </source>
</evidence>
<dbReference type="PANTHER" id="PTHR21198">
    <property type="entry name" value="GLUTAMATE RACEMASE"/>
    <property type="match status" value="1"/>
</dbReference>
<accession>A0A1S8KPR9</accession>
<reference evidence="3 4" key="1">
    <citation type="submission" date="2017-01" db="EMBL/GenBank/DDBJ databases">
        <title>Complete Genome Sequence of Dolosigranulum pigrum isolated from a Patient with interstitial lung disease.</title>
        <authorList>
            <person name="Mukhopadhyay R."/>
            <person name="Joaquin J."/>
            <person name="Hogue R."/>
            <person name="Fitzgerald S."/>
            <person name="Jospin G."/>
            <person name="Eisen J.A."/>
            <person name="Chaturvedi V."/>
        </authorList>
    </citation>
    <scope>NUCLEOTIDE SEQUENCE [LARGE SCALE GENOMIC DNA]</scope>
    <source>
        <strain evidence="3 4">15S00348</strain>
    </source>
</reference>
<dbReference type="InterPro" id="IPR001920">
    <property type="entry name" value="Asp/Glu_race"/>
</dbReference>
<comment type="caution">
    <text evidence="3">The sequence shown here is derived from an EMBL/GenBank/DDBJ whole genome shotgun (WGS) entry which is preliminary data.</text>
</comment>
<protein>
    <submittedName>
        <fullName evidence="3">Aspartate racemase</fullName>
    </submittedName>
</protein>
<evidence type="ECO:0000256" key="1">
    <source>
        <dbReference type="ARBA" id="ARBA00007847"/>
    </source>
</evidence>
<comment type="similarity">
    <text evidence="1">Belongs to the aspartate/glutamate racemases family.</text>
</comment>
<gene>
    <name evidence="3" type="ORF">BWX42_08525</name>
</gene>
<dbReference type="InterPro" id="IPR015942">
    <property type="entry name" value="Asp/Glu/hydantoin_racemase"/>
</dbReference>
<name>A0A1S8KPR9_9LACT</name>
<dbReference type="Pfam" id="PF01177">
    <property type="entry name" value="Asp_Glu_race"/>
    <property type="match status" value="1"/>
</dbReference>
<dbReference type="InterPro" id="IPR004380">
    <property type="entry name" value="Asp_race"/>
</dbReference>
<dbReference type="PANTHER" id="PTHR21198:SF7">
    <property type="entry name" value="ASPARTATE-GLUTAMATE RACEMASE FAMILY"/>
    <property type="match status" value="1"/>
</dbReference>
<dbReference type="PROSITE" id="PS00923">
    <property type="entry name" value="ASP_GLU_RACEMASE_1"/>
    <property type="match status" value="1"/>
</dbReference>
<dbReference type="GO" id="GO:0047661">
    <property type="term" value="F:amino-acid racemase activity"/>
    <property type="evidence" value="ECO:0007669"/>
    <property type="project" value="InterPro"/>
</dbReference>
<dbReference type="RefSeq" id="WP_077863142.1">
    <property type="nucleotide sequence ID" value="NZ_CP040424.1"/>
</dbReference>
<sequence>MRNFFVILGGMGTLASESFVHQLNQQTPATCDQDYCNYILANHATIPDRTDYIIGKSQDNPLDSLQEDIEQLSALAPDFFVLTCNTAHYFHDQLQAGTDIPILHMPRIAVQAIPSELPHSAEHPLRVSVLGTEGTMKIGVYQQAVEAQGYQYCPPSADLQAKITHLIYHEVKGHKRLNVALLEEIIRQAQTELNCDVVILGCTELSYVYAETDCFGGNPPLSIIDAQGELVSATLARYKHPHH</sequence>
<keyword evidence="2" id="KW-0413">Isomerase</keyword>
<dbReference type="InterPro" id="IPR018187">
    <property type="entry name" value="Asp/Glu_racemase_AS_1"/>
</dbReference>
<dbReference type="EMBL" id="MUYF01000003">
    <property type="protein sequence ID" value="OOL81734.1"/>
    <property type="molecule type" value="Genomic_DNA"/>
</dbReference>
<evidence type="ECO:0000313" key="4">
    <source>
        <dbReference type="Proteomes" id="UP000190409"/>
    </source>
</evidence>
<organism evidence="3 4">
    <name type="scientific">Dolosigranulum pigrum</name>
    <dbReference type="NCBI Taxonomy" id="29394"/>
    <lineage>
        <taxon>Bacteria</taxon>
        <taxon>Bacillati</taxon>
        <taxon>Bacillota</taxon>
        <taxon>Bacilli</taxon>
        <taxon>Lactobacillales</taxon>
        <taxon>Carnobacteriaceae</taxon>
        <taxon>Dolosigranulum</taxon>
    </lineage>
</organism>
<dbReference type="Gene3D" id="3.40.50.1860">
    <property type="match status" value="2"/>
</dbReference>